<proteinExistence type="predicted"/>
<evidence type="ECO:0000313" key="1">
    <source>
        <dbReference type="EMBL" id="QER39240.1"/>
    </source>
</evidence>
<dbReference type="NCBIfam" id="NF045616">
    <property type="entry name" value="Acin_mostly_LP"/>
    <property type="match status" value="1"/>
</dbReference>
<name>A0A5P1UTU6_9GAMM</name>
<gene>
    <name evidence="1" type="ORF">F2A31_05800</name>
</gene>
<evidence type="ECO:0000313" key="2">
    <source>
        <dbReference type="Proteomes" id="UP000325177"/>
    </source>
</evidence>
<keyword evidence="2" id="KW-1185">Reference proteome</keyword>
<dbReference type="EMBL" id="CP043909">
    <property type="protein sequence ID" value="QER39240.1"/>
    <property type="molecule type" value="Genomic_DNA"/>
</dbReference>
<sequence>MIKKSLKFSLVLTIGIVLNACSQGPRPLEITIKQDNLCAFTNSIKTYYGVDNTFLIYLGKIDYTKEFKSTYEKLYKNAPLPIDEKNCVLIPIKEIEKNIAYEIVLSTNKSFKTNVCLIDRNNNLSIKYVDPGKSTCD</sequence>
<dbReference type="Proteomes" id="UP000325177">
    <property type="component" value="Chromosome"/>
</dbReference>
<reference evidence="1 2" key="1">
    <citation type="submission" date="2019-09" db="EMBL/GenBank/DDBJ databases">
        <title>Acinetobacter sp. C16S1 isolated from saline soil.</title>
        <authorList>
            <person name="Xu L."/>
            <person name="Sun J.-Q."/>
        </authorList>
    </citation>
    <scope>NUCLEOTIDE SEQUENCE [LARGE SCALE GENOMIC DNA]</scope>
    <source>
        <strain evidence="1 2">C16S1</strain>
    </source>
</reference>
<dbReference type="InterPro" id="IPR054658">
    <property type="entry name" value="Extrcyto_LP"/>
</dbReference>
<dbReference type="KEGG" id="asue:F2A31_05800"/>
<dbReference type="AlphaFoldDB" id="A0A5P1UTU6"/>
<accession>A0A5P1UTU6</accession>
<dbReference type="RefSeq" id="WP_150025572.1">
    <property type="nucleotide sequence ID" value="NZ_CP043909.1"/>
</dbReference>
<organism evidence="1 2">
    <name type="scientific">Acinetobacter suaedae</name>
    <dbReference type="NCBI Taxonomy" id="2609668"/>
    <lineage>
        <taxon>Bacteria</taxon>
        <taxon>Pseudomonadati</taxon>
        <taxon>Pseudomonadota</taxon>
        <taxon>Gammaproteobacteria</taxon>
        <taxon>Moraxellales</taxon>
        <taxon>Moraxellaceae</taxon>
        <taxon>Acinetobacter</taxon>
    </lineage>
</organism>
<protein>
    <submittedName>
        <fullName evidence="1">Uncharacterized protein</fullName>
    </submittedName>
</protein>